<dbReference type="AlphaFoldDB" id="V6KA68"/>
<dbReference type="PATRIC" id="fig|1352936.5.peg.4757"/>
<keyword evidence="1" id="KW-0732">Signal</keyword>
<evidence type="ECO:0000313" key="2">
    <source>
        <dbReference type="EMBL" id="EST28301.1"/>
    </source>
</evidence>
<sequence>MRYIAALFIAGLLTAVAAPSASAGEHDNNYVCDTHTISSLCW</sequence>
<evidence type="ECO:0000313" key="3">
    <source>
        <dbReference type="Proteomes" id="UP000017984"/>
    </source>
</evidence>
<name>V6KA68_STRRC</name>
<dbReference type="Proteomes" id="UP000017984">
    <property type="component" value="Chromosome"/>
</dbReference>
<dbReference type="HOGENOM" id="CLU_3258669_0_0_11"/>
<proteinExistence type="predicted"/>
<comment type="caution">
    <text evidence="2">The sequence shown here is derived from an EMBL/GenBank/DDBJ whole genome shotgun (WGS) entry which is preliminary data.</text>
</comment>
<dbReference type="EMBL" id="AWQX01000196">
    <property type="protein sequence ID" value="EST28301.1"/>
    <property type="molecule type" value="Genomic_DNA"/>
</dbReference>
<feature type="signal peptide" evidence="1">
    <location>
        <begin position="1"/>
        <end position="23"/>
    </location>
</feature>
<feature type="chain" id="PRO_5004748051" evidence="1">
    <location>
        <begin position="24"/>
        <end position="42"/>
    </location>
</feature>
<organism evidence="2 3">
    <name type="scientific">Streptomyces roseochromogenus subsp. oscitans DS 12.976</name>
    <dbReference type="NCBI Taxonomy" id="1352936"/>
    <lineage>
        <taxon>Bacteria</taxon>
        <taxon>Bacillati</taxon>
        <taxon>Actinomycetota</taxon>
        <taxon>Actinomycetes</taxon>
        <taxon>Kitasatosporales</taxon>
        <taxon>Streptomycetaceae</taxon>
        <taxon>Streptomyces</taxon>
    </lineage>
</organism>
<gene>
    <name evidence="2" type="ORF">M878_22815</name>
</gene>
<protein>
    <submittedName>
        <fullName evidence="2">Uncharacterized protein</fullName>
    </submittedName>
</protein>
<accession>V6KA68</accession>
<reference evidence="2 3" key="1">
    <citation type="journal article" date="2014" name="Genome Announc.">
        <title>Draft Genome Sequence of Streptomyces roseochromogenes subsp. oscitans DS 12.976, Producer of the Aminocoumarin Antibiotic Clorobiocin.</title>
        <authorList>
            <person name="Ruckert C."/>
            <person name="Kalinowski J."/>
            <person name="Heide L."/>
            <person name="Apel A.K."/>
        </authorList>
    </citation>
    <scope>NUCLEOTIDE SEQUENCE [LARGE SCALE GENOMIC DNA]</scope>
    <source>
        <strain evidence="2 3">DS 12.976</strain>
    </source>
</reference>
<evidence type="ECO:0000256" key="1">
    <source>
        <dbReference type="SAM" id="SignalP"/>
    </source>
</evidence>
<dbReference type="STRING" id="1352936.M878_22815"/>
<keyword evidence="3" id="KW-1185">Reference proteome</keyword>
<dbReference type="RefSeq" id="WP_023548989.1">
    <property type="nucleotide sequence ID" value="NZ_CM002285.1"/>
</dbReference>